<name>A0A443K209_9RHOB</name>
<accession>A0A443K209</accession>
<dbReference type="EMBL" id="SAUY01000038">
    <property type="protein sequence ID" value="RWR26797.1"/>
    <property type="molecule type" value="Genomic_DNA"/>
</dbReference>
<proteinExistence type="predicted"/>
<evidence type="ECO:0000313" key="2">
    <source>
        <dbReference type="EMBL" id="RWR26797.1"/>
    </source>
</evidence>
<dbReference type="Proteomes" id="UP000284451">
    <property type="component" value="Unassembled WGS sequence"/>
</dbReference>
<organism evidence="2 3">
    <name type="scientific">Paenirhodobacter populi</name>
    <dbReference type="NCBI Taxonomy" id="2306993"/>
    <lineage>
        <taxon>Bacteria</taxon>
        <taxon>Pseudomonadati</taxon>
        <taxon>Pseudomonadota</taxon>
        <taxon>Alphaproteobacteria</taxon>
        <taxon>Rhodobacterales</taxon>
        <taxon>Rhodobacter group</taxon>
        <taxon>Paenirhodobacter</taxon>
    </lineage>
</organism>
<comment type="caution">
    <text evidence="2">The sequence shown here is derived from an EMBL/GenBank/DDBJ whole genome shotgun (WGS) entry which is preliminary data.</text>
</comment>
<sequence length="384" mass="42556">MADPVAATFRKPFAEQQAAFRLRLGNLIPTQAWDDIRHNAHDRGFMVAGAMKADLLADLGTAVDKAISQGTTLEEFRRDFRSIVAKHGWHGWTGEGTEAGEAWRTRVIYKTNLRTSYAAGRRAQLIAGGYRWWVYRHSGAEHPRLQHLAWDGIALSPDHPFWATNYPPNGWGCGCEVYGARTDAGIRRVGGIPGKQLPDGWNARDPRTGLPPGLTKGWDYAPGSTVSETVQALTPKLGQLPERPSIDLIQSWLRSDAFERWMRDPVDHFPLVRVPESDAQAIGAKTPVASLSADTMAKQLREHPELTAFDYAEAQRVVSAATHRVQDGPQSMIYVIDETGANGYVLVVKATKTGLGLFVTSLRRLSADEATRDRTIRRLLRKGE</sequence>
<dbReference type="Pfam" id="PF04233">
    <property type="entry name" value="Phage_Mu_F"/>
    <property type="match status" value="1"/>
</dbReference>
<reference evidence="2 3" key="1">
    <citation type="submission" date="2019-01" db="EMBL/GenBank/DDBJ databases">
        <title>Sinorhodobacter populi sp. nov. isolated from the symptomatic bark tissue of Populus euramericana canker.</title>
        <authorList>
            <person name="Xu G."/>
        </authorList>
    </citation>
    <scope>NUCLEOTIDE SEQUENCE [LARGE SCALE GENOMIC DNA]</scope>
    <source>
        <strain evidence="2 3">07D10-4-3</strain>
    </source>
</reference>
<feature type="domain" description="Phage head morphogenesis" evidence="1">
    <location>
        <begin position="59"/>
        <end position="177"/>
    </location>
</feature>
<dbReference type="AlphaFoldDB" id="A0A443K209"/>
<evidence type="ECO:0000313" key="3">
    <source>
        <dbReference type="Proteomes" id="UP000284451"/>
    </source>
</evidence>
<protein>
    <submittedName>
        <fullName evidence="2">Virion morphogenesis protein</fullName>
    </submittedName>
</protein>
<dbReference type="InterPro" id="IPR006528">
    <property type="entry name" value="Phage_head_morphogenesis_dom"/>
</dbReference>
<reference evidence="2 3" key="2">
    <citation type="submission" date="2019-01" db="EMBL/GenBank/DDBJ databases">
        <authorList>
            <person name="Li Y."/>
        </authorList>
    </citation>
    <scope>NUCLEOTIDE SEQUENCE [LARGE SCALE GENOMIC DNA]</scope>
    <source>
        <strain evidence="2 3">07D10-4-3</strain>
    </source>
</reference>
<evidence type="ECO:0000259" key="1">
    <source>
        <dbReference type="Pfam" id="PF04233"/>
    </source>
</evidence>
<gene>
    <name evidence="2" type="ORF">D2T29_19665</name>
</gene>
<dbReference type="RefSeq" id="WP_128233822.1">
    <property type="nucleotide sequence ID" value="NZ_SAUY01000038.1"/>
</dbReference>